<dbReference type="Proteomes" id="UP001165576">
    <property type="component" value="Unassembled WGS sequence"/>
</dbReference>
<dbReference type="RefSeq" id="WP_266116779.1">
    <property type="nucleotide sequence ID" value="NZ_JANIDY010000002.1"/>
</dbReference>
<name>A0ABT3WJB1_9PROT</name>
<gene>
    <name evidence="1" type="ORF">NQF86_06345</name>
</gene>
<organism evidence="1 2">
    <name type="scientific">Bombella pluederhausensis</name>
    <dbReference type="NCBI Taxonomy" id="2967336"/>
    <lineage>
        <taxon>Bacteria</taxon>
        <taxon>Pseudomonadati</taxon>
        <taxon>Pseudomonadota</taxon>
        <taxon>Alphaproteobacteria</taxon>
        <taxon>Acetobacterales</taxon>
        <taxon>Acetobacteraceae</taxon>
        <taxon>Bombella</taxon>
    </lineage>
</organism>
<comment type="caution">
    <text evidence="1">The sequence shown here is derived from an EMBL/GenBank/DDBJ whole genome shotgun (WGS) entry which is preliminary data.</text>
</comment>
<sequence length="156" mass="18313">MMTISDDDFFLFYQNFLALIVAEEDCAIDMHFTASFFCSKDDDDVWYEKAVAALTRLGISGLICHDKFEHDIRPLLKYMFLNREDNIWLACYFNPTEAGVRLAKKLLIYFNEENRPRIITDLCEEFRKELGRIFEEHGVGFDVELPYGELLSIKND</sequence>
<evidence type="ECO:0000313" key="2">
    <source>
        <dbReference type="Proteomes" id="UP001165576"/>
    </source>
</evidence>
<dbReference type="EMBL" id="JANIDY010000002">
    <property type="protein sequence ID" value="MCX5618285.1"/>
    <property type="molecule type" value="Genomic_DNA"/>
</dbReference>
<protein>
    <submittedName>
        <fullName evidence="1">Uncharacterized protein</fullName>
    </submittedName>
</protein>
<keyword evidence="2" id="KW-1185">Reference proteome</keyword>
<accession>A0ABT3WJB1</accession>
<proteinExistence type="predicted"/>
<evidence type="ECO:0000313" key="1">
    <source>
        <dbReference type="EMBL" id="MCX5618285.1"/>
    </source>
</evidence>
<reference evidence="1" key="1">
    <citation type="submission" date="2022-07" db="EMBL/GenBank/DDBJ databases">
        <title>Bombella genomes.</title>
        <authorList>
            <person name="Harer L."/>
            <person name="Styblova S."/>
            <person name="Ehrmann M."/>
        </authorList>
    </citation>
    <scope>NUCLEOTIDE SEQUENCE</scope>
    <source>
        <strain evidence="1">TMW 2.2543</strain>
    </source>
</reference>